<dbReference type="Gene3D" id="3.40.640.10">
    <property type="entry name" value="Type I PLP-dependent aspartate aminotransferase-like (Major domain)"/>
    <property type="match status" value="1"/>
</dbReference>
<evidence type="ECO:0000256" key="1">
    <source>
        <dbReference type="ARBA" id="ARBA00001933"/>
    </source>
</evidence>
<name>A0AAJ6AN56_9MICC</name>
<dbReference type="InterPro" id="IPR004839">
    <property type="entry name" value="Aminotransferase_I/II_large"/>
</dbReference>
<evidence type="ECO:0000256" key="10">
    <source>
        <dbReference type="ARBA" id="ARBA00033381"/>
    </source>
</evidence>
<dbReference type="InterPro" id="IPR015424">
    <property type="entry name" value="PyrdxlP-dep_Trfase"/>
</dbReference>
<dbReference type="PROSITE" id="PS00599">
    <property type="entry name" value="AA_TRANSFER_CLASS_2"/>
    <property type="match status" value="1"/>
</dbReference>
<evidence type="ECO:0000256" key="2">
    <source>
        <dbReference type="ARBA" id="ARBA00004746"/>
    </source>
</evidence>
<evidence type="ECO:0000256" key="12">
    <source>
        <dbReference type="RuleBase" id="RU003693"/>
    </source>
</evidence>
<dbReference type="PANTHER" id="PTHR13693">
    <property type="entry name" value="CLASS II AMINOTRANSFERASE/8-AMINO-7-OXONONANOATE SYNTHASE"/>
    <property type="match status" value="1"/>
</dbReference>
<feature type="domain" description="Aminotransferase class I/classII large" evidence="13">
    <location>
        <begin position="30"/>
        <end position="364"/>
    </location>
</feature>
<dbReference type="SUPFAM" id="SSF53383">
    <property type="entry name" value="PLP-dependent transferases"/>
    <property type="match status" value="1"/>
</dbReference>
<dbReference type="InterPro" id="IPR015421">
    <property type="entry name" value="PyrdxlP-dep_Trfase_major"/>
</dbReference>
<comment type="subunit">
    <text evidence="4">Homodimer.</text>
</comment>
<dbReference type="InterPro" id="IPR015422">
    <property type="entry name" value="PyrdxlP-dep_Trfase_small"/>
</dbReference>
<dbReference type="GO" id="GO:0008710">
    <property type="term" value="F:8-amino-7-oxononanoate synthase activity"/>
    <property type="evidence" value="ECO:0007669"/>
    <property type="project" value="UniProtKB-EC"/>
</dbReference>
<dbReference type="PANTHER" id="PTHR13693:SF100">
    <property type="entry name" value="8-AMINO-7-OXONONANOATE SYNTHASE"/>
    <property type="match status" value="1"/>
</dbReference>
<comment type="cofactor">
    <cofactor evidence="1 12">
        <name>pyridoxal 5'-phosphate</name>
        <dbReference type="ChEBI" id="CHEBI:597326"/>
    </cofactor>
</comment>
<evidence type="ECO:0000256" key="3">
    <source>
        <dbReference type="ARBA" id="ARBA00010008"/>
    </source>
</evidence>
<keyword evidence="7" id="KW-0093">Biotin biosynthesis</keyword>
<dbReference type="RefSeq" id="WP_122549235.1">
    <property type="nucleotide sequence ID" value="NZ_CP122561.1"/>
</dbReference>
<accession>A0AAJ6AN56</accession>
<dbReference type="Gene3D" id="3.90.1150.10">
    <property type="entry name" value="Aspartate Aminotransferase, domain 1"/>
    <property type="match status" value="1"/>
</dbReference>
<proteinExistence type="inferred from homology"/>
<organism evidence="14 15">
    <name type="scientific">Auritidibacter ignavus</name>
    <dbReference type="NCBI Taxonomy" id="678932"/>
    <lineage>
        <taxon>Bacteria</taxon>
        <taxon>Bacillati</taxon>
        <taxon>Actinomycetota</taxon>
        <taxon>Actinomycetes</taxon>
        <taxon>Micrococcales</taxon>
        <taxon>Micrococcaceae</taxon>
        <taxon>Auritidibacter</taxon>
    </lineage>
</organism>
<comment type="catalytic activity">
    <reaction evidence="11">
        <text>6-carboxyhexanoyl-[ACP] + L-alanine + H(+) = (8S)-8-amino-7-oxononanoate + holo-[ACP] + CO2</text>
        <dbReference type="Rhea" id="RHEA:42288"/>
        <dbReference type="Rhea" id="RHEA-COMP:9685"/>
        <dbReference type="Rhea" id="RHEA-COMP:9955"/>
        <dbReference type="ChEBI" id="CHEBI:15378"/>
        <dbReference type="ChEBI" id="CHEBI:16526"/>
        <dbReference type="ChEBI" id="CHEBI:57972"/>
        <dbReference type="ChEBI" id="CHEBI:64479"/>
        <dbReference type="ChEBI" id="CHEBI:78846"/>
        <dbReference type="ChEBI" id="CHEBI:149468"/>
        <dbReference type="EC" id="2.3.1.47"/>
    </reaction>
</comment>
<keyword evidence="14" id="KW-0032">Aminotransferase</keyword>
<sequence>MNAITARLAVASDRRVTANMDRSDSALAGLDLASNDYLSLSRHPKVHAAAVAAVEEFGTSARASRLVTGTTGAHHALEAALAQRLRHPACVTFSSGYMANMAAVTTLAGPNTLIISDAHNHASLIDACRLTKAPVHIVAHNDTAAVETALAERAHPEALVIVESIYSVLGDAADLETLLDLCARYDAMLLVDEAHGLGIAGTGEHTGFGATAQLSAHRDRLVVTATLSKALGSQGGALLGSELVRDATINTARSFIFDTGLAPANAAAAHAALELMTPDRVADMATARAQLAAALEVPVPAGAVLSVPMPTPESGVRARELLRDEGILVGCFRPPSVPDGITRVRSTARAGLSDAELERACTRIQAIIRACALSASSGTRAADS</sequence>
<evidence type="ECO:0000256" key="8">
    <source>
        <dbReference type="ARBA" id="ARBA00022898"/>
    </source>
</evidence>
<evidence type="ECO:0000256" key="4">
    <source>
        <dbReference type="ARBA" id="ARBA00011738"/>
    </source>
</evidence>
<evidence type="ECO:0000259" key="13">
    <source>
        <dbReference type="Pfam" id="PF00155"/>
    </source>
</evidence>
<keyword evidence="8 12" id="KW-0663">Pyridoxal phosphate</keyword>
<dbReference type="EMBL" id="CP122566">
    <property type="protein sequence ID" value="WGH92844.1"/>
    <property type="molecule type" value="Genomic_DNA"/>
</dbReference>
<gene>
    <name evidence="14" type="ORF">QDX21_11175</name>
</gene>
<dbReference type="EC" id="2.3.1.47" evidence="5"/>
<dbReference type="GO" id="GO:0030170">
    <property type="term" value="F:pyridoxal phosphate binding"/>
    <property type="evidence" value="ECO:0007669"/>
    <property type="project" value="InterPro"/>
</dbReference>
<evidence type="ECO:0000256" key="7">
    <source>
        <dbReference type="ARBA" id="ARBA00022756"/>
    </source>
</evidence>
<dbReference type="AlphaFoldDB" id="A0AAJ6AN56"/>
<comment type="pathway">
    <text evidence="2">Cofactor biosynthesis; biotin biosynthesis.</text>
</comment>
<comment type="similarity">
    <text evidence="3">Belongs to the class-II pyridoxal-phosphate-dependent aminotransferase family. BioF subfamily.</text>
</comment>
<keyword evidence="15" id="KW-1185">Reference proteome</keyword>
<evidence type="ECO:0000256" key="9">
    <source>
        <dbReference type="ARBA" id="ARBA00032610"/>
    </source>
</evidence>
<dbReference type="GO" id="GO:0009102">
    <property type="term" value="P:biotin biosynthetic process"/>
    <property type="evidence" value="ECO:0007669"/>
    <property type="project" value="UniProtKB-KW"/>
</dbReference>
<dbReference type="InterPro" id="IPR001917">
    <property type="entry name" value="Aminotrans_II_pyridoxalP_BS"/>
</dbReference>
<dbReference type="Proteomes" id="UP001224674">
    <property type="component" value="Chromosome"/>
</dbReference>
<evidence type="ECO:0000256" key="6">
    <source>
        <dbReference type="ARBA" id="ARBA00022679"/>
    </source>
</evidence>
<reference evidence="14 15" key="1">
    <citation type="submission" date="2023-03" db="EMBL/GenBank/DDBJ databases">
        <title>Complete genome sequences of several Auritidibacter ignavus strains isolated from ear infections.</title>
        <authorList>
            <person name="Baehr T."/>
            <person name="Baumhoegger A.M."/>
        </authorList>
    </citation>
    <scope>NUCLEOTIDE SEQUENCE [LARGE SCALE GENOMIC DNA]</scope>
    <source>
        <strain evidence="14 15">BABAE-6</strain>
    </source>
</reference>
<evidence type="ECO:0000313" key="15">
    <source>
        <dbReference type="Proteomes" id="UP001224674"/>
    </source>
</evidence>
<protein>
    <recommendedName>
        <fullName evidence="5">8-amino-7-oxononanoate synthase</fullName>
        <ecNumber evidence="5">2.3.1.47</ecNumber>
    </recommendedName>
    <alternativeName>
        <fullName evidence="9">7-keto-8-amino-pelargonic acid synthase</fullName>
    </alternativeName>
    <alternativeName>
        <fullName evidence="10">8-amino-7-ketopelargonate synthase</fullName>
    </alternativeName>
</protein>
<evidence type="ECO:0000313" key="14">
    <source>
        <dbReference type="EMBL" id="WGH92844.1"/>
    </source>
</evidence>
<evidence type="ECO:0000256" key="5">
    <source>
        <dbReference type="ARBA" id="ARBA00013187"/>
    </source>
</evidence>
<dbReference type="Pfam" id="PF00155">
    <property type="entry name" value="Aminotran_1_2"/>
    <property type="match status" value="1"/>
</dbReference>
<keyword evidence="6" id="KW-0808">Transferase</keyword>
<dbReference type="GO" id="GO:0008483">
    <property type="term" value="F:transaminase activity"/>
    <property type="evidence" value="ECO:0007669"/>
    <property type="project" value="UniProtKB-KW"/>
</dbReference>
<dbReference type="InterPro" id="IPR050087">
    <property type="entry name" value="AON_synthase_class-II"/>
</dbReference>
<evidence type="ECO:0000256" key="11">
    <source>
        <dbReference type="ARBA" id="ARBA00047715"/>
    </source>
</evidence>